<dbReference type="STRING" id="418495.SAMN05216215_1002225"/>
<dbReference type="RefSeq" id="WP_093260907.1">
    <property type="nucleotide sequence ID" value="NZ_FNOK01000002.1"/>
</dbReference>
<reference evidence="3" key="1">
    <citation type="submission" date="2016-10" db="EMBL/GenBank/DDBJ databases">
        <authorList>
            <person name="Varghese N."/>
            <person name="Submissions S."/>
        </authorList>
    </citation>
    <scope>NUCLEOTIDE SEQUENCE [LARGE SCALE GENOMIC DNA]</scope>
    <source>
        <strain evidence="3">CGMCC 4.3530</strain>
    </source>
</reference>
<keyword evidence="3" id="KW-1185">Reference proteome</keyword>
<evidence type="ECO:0000256" key="1">
    <source>
        <dbReference type="SAM" id="MobiDB-lite"/>
    </source>
</evidence>
<accession>A0A1H2SI16</accession>
<protein>
    <submittedName>
        <fullName evidence="2">Uncharacterized protein</fullName>
    </submittedName>
</protein>
<organism evidence="2 3">
    <name type="scientific">Saccharopolyspora shandongensis</name>
    <dbReference type="NCBI Taxonomy" id="418495"/>
    <lineage>
        <taxon>Bacteria</taxon>
        <taxon>Bacillati</taxon>
        <taxon>Actinomycetota</taxon>
        <taxon>Actinomycetes</taxon>
        <taxon>Pseudonocardiales</taxon>
        <taxon>Pseudonocardiaceae</taxon>
        <taxon>Saccharopolyspora</taxon>
    </lineage>
</organism>
<evidence type="ECO:0000313" key="2">
    <source>
        <dbReference type="EMBL" id="SDW31296.1"/>
    </source>
</evidence>
<dbReference type="Proteomes" id="UP000199529">
    <property type="component" value="Unassembled WGS sequence"/>
</dbReference>
<feature type="region of interest" description="Disordered" evidence="1">
    <location>
        <begin position="48"/>
        <end position="85"/>
    </location>
</feature>
<proteinExistence type="predicted"/>
<dbReference type="AlphaFoldDB" id="A0A1H2SI16"/>
<feature type="compositionally biased region" description="Polar residues" evidence="1">
    <location>
        <begin position="269"/>
        <end position="278"/>
    </location>
</feature>
<name>A0A1H2SI16_9PSEU</name>
<sequence length="287" mass="28461">MSRRDRTTGAARPWRLLTRALVVVGATAAGTSAAWLIGTGLPADAANVAPAAPADESAAPPESANPPAAPAEGATTERSGPAAFSLGRLNPVELVRSEPAERLLDAAKPVTGVLQESADGVRHTAGDALSVTEAQAGALSTSVDNGLGGLGGSLLTGETTPQQGFSPPSPLPQAVPAPGAAPAVPQSAQLVEHQRSSEQAETVTGPRGPEPAEAPGNQGWPRPFALPTLPGAPGCGGTGDGQQHNTAAVGCYPAEPARTPVFAGASTRDFASTLSSAPEPQPGTTPD</sequence>
<dbReference type="EMBL" id="FNOK01000002">
    <property type="protein sequence ID" value="SDW31296.1"/>
    <property type="molecule type" value="Genomic_DNA"/>
</dbReference>
<feature type="compositionally biased region" description="Low complexity" evidence="1">
    <location>
        <begin position="48"/>
        <end position="62"/>
    </location>
</feature>
<feature type="compositionally biased region" description="Low complexity" evidence="1">
    <location>
        <begin position="205"/>
        <end position="216"/>
    </location>
</feature>
<feature type="compositionally biased region" description="Low complexity" evidence="1">
    <location>
        <begin position="176"/>
        <end position="189"/>
    </location>
</feature>
<dbReference type="OrthoDB" id="3683964at2"/>
<feature type="region of interest" description="Disordered" evidence="1">
    <location>
        <begin position="150"/>
        <end position="287"/>
    </location>
</feature>
<evidence type="ECO:0000313" key="3">
    <source>
        <dbReference type="Proteomes" id="UP000199529"/>
    </source>
</evidence>
<gene>
    <name evidence="2" type="ORF">SAMN05216215_1002225</name>
</gene>